<dbReference type="Gene3D" id="3.30.200.20">
    <property type="entry name" value="Phosphorylase Kinase, domain 1"/>
    <property type="match status" value="1"/>
</dbReference>
<comment type="caution">
    <text evidence="3">The sequence shown here is derived from an EMBL/GenBank/DDBJ whole genome shotgun (WGS) entry which is preliminary data.</text>
</comment>
<dbReference type="Proteomes" id="UP000243579">
    <property type="component" value="Unassembled WGS sequence"/>
</dbReference>
<accession>A0A1V9ZI32</accession>
<dbReference type="OrthoDB" id="4062651at2759"/>
<dbReference type="EMBL" id="JNBR01000105">
    <property type="protein sequence ID" value="OQR97470.1"/>
    <property type="molecule type" value="Genomic_DNA"/>
</dbReference>
<proteinExistence type="predicted"/>
<dbReference type="Pfam" id="PF07714">
    <property type="entry name" value="PK_Tyr_Ser-Thr"/>
    <property type="match status" value="1"/>
</dbReference>
<dbReference type="PROSITE" id="PS00107">
    <property type="entry name" value="PROTEIN_KINASE_ATP"/>
    <property type="match status" value="1"/>
</dbReference>
<feature type="domain" description="Protein kinase" evidence="2">
    <location>
        <begin position="14"/>
        <end position="104"/>
    </location>
</feature>
<feature type="binding site" evidence="1">
    <location>
        <position position="41"/>
    </location>
    <ligand>
        <name>ATP</name>
        <dbReference type="ChEBI" id="CHEBI:30616"/>
    </ligand>
</feature>
<sequence length="104" mass="11053">MAPSPTEAASELTVDVDTRLGQGAHGAVLKGSWCGRPVAVKTGLRVDEVDALKKEIHAMEVYIAKIICVSQNACKSPYLLQLLGVTSAPHVKLVLELMDGGDLR</sequence>
<keyword evidence="1" id="KW-0547">Nucleotide-binding</keyword>
<reference evidence="3 4" key="1">
    <citation type="journal article" date="2014" name="Genome Biol. Evol.">
        <title>The secreted proteins of Achlya hypogyna and Thraustotheca clavata identify the ancestral oomycete secretome and reveal gene acquisitions by horizontal gene transfer.</title>
        <authorList>
            <person name="Misner I."/>
            <person name="Blouin N."/>
            <person name="Leonard G."/>
            <person name="Richards T.A."/>
            <person name="Lane C.E."/>
        </authorList>
    </citation>
    <scope>NUCLEOTIDE SEQUENCE [LARGE SCALE GENOMIC DNA]</scope>
    <source>
        <strain evidence="3 4">ATCC 48635</strain>
    </source>
</reference>
<dbReference type="InterPro" id="IPR017441">
    <property type="entry name" value="Protein_kinase_ATP_BS"/>
</dbReference>
<dbReference type="InterPro" id="IPR000719">
    <property type="entry name" value="Prot_kinase_dom"/>
</dbReference>
<protein>
    <recommendedName>
        <fullName evidence="2">Protein kinase domain-containing protein</fullName>
    </recommendedName>
</protein>
<dbReference type="SUPFAM" id="SSF56112">
    <property type="entry name" value="Protein kinase-like (PK-like)"/>
    <property type="match status" value="1"/>
</dbReference>
<dbReference type="InterPro" id="IPR001245">
    <property type="entry name" value="Ser-Thr/Tyr_kinase_cat_dom"/>
</dbReference>
<dbReference type="GO" id="GO:0005524">
    <property type="term" value="F:ATP binding"/>
    <property type="evidence" value="ECO:0007669"/>
    <property type="project" value="UniProtKB-UniRule"/>
</dbReference>
<keyword evidence="1" id="KW-0067">ATP-binding</keyword>
<evidence type="ECO:0000313" key="4">
    <source>
        <dbReference type="Proteomes" id="UP000243579"/>
    </source>
</evidence>
<name>A0A1V9ZI32_ACHHY</name>
<dbReference type="AlphaFoldDB" id="A0A1V9ZI32"/>
<gene>
    <name evidence="3" type="ORF">ACHHYP_20523</name>
</gene>
<dbReference type="InterPro" id="IPR011009">
    <property type="entry name" value="Kinase-like_dom_sf"/>
</dbReference>
<evidence type="ECO:0000259" key="2">
    <source>
        <dbReference type="PROSITE" id="PS50011"/>
    </source>
</evidence>
<organism evidence="3 4">
    <name type="scientific">Achlya hypogyna</name>
    <name type="common">Oomycete</name>
    <name type="synonym">Protoachlya hypogyna</name>
    <dbReference type="NCBI Taxonomy" id="1202772"/>
    <lineage>
        <taxon>Eukaryota</taxon>
        <taxon>Sar</taxon>
        <taxon>Stramenopiles</taxon>
        <taxon>Oomycota</taxon>
        <taxon>Saprolegniomycetes</taxon>
        <taxon>Saprolegniales</taxon>
        <taxon>Achlyaceae</taxon>
        <taxon>Achlya</taxon>
    </lineage>
</organism>
<evidence type="ECO:0000313" key="3">
    <source>
        <dbReference type="EMBL" id="OQR97470.1"/>
    </source>
</evidence>
<dbReference type="GO" id="GO:0004672">
    <property type="term" value="F:protein kinase activity"/>
    <property type="evidence" value="ECO:0007669"/>
    <property type="project" value="InterPro"/>
</dbReference>
<keyword evidence="4" id="KW-1185">Reference proteome</keyword>
<dbReference type="PROSITE" id="PS50011">
    <property type="entry name" value="PROTEIN_KINASE_DOM"/>
    <property type="match status" value="1"/>
</dbReference>
<evidence type="ECO:0000256" key="1">
    <source>
        <dbReference type="PROSITE-ProRule" id="PRU10141"/>
    </source>
</evidence>